<organism evidence="2 3">
    <name type="scientific">Roseospira marina</name>
    <dbReference type="NCBI Taxonomy" id="140057"/>
    <lineage>
        <taxon>Bacteria</taxon>
        <taxon>Pseudomonadati</taxon>
        <taxon>Pseudomonadota</taxon>
        <taxon>Alphaproteobacteria</taxon>
        <taxon>Rhodospirillales</taxon>
        <taxon>Rhodospirillaceae</taxon>
        <taxon>Roseospira</taxon>
    </lineage>
</organism>
<evidence type="ECO:0000256" key="1">
    <source>
        <dbReference type="SAM" id="MobiDB-lite"/>
    </source>
</evidence>
<gene>
    <name evidence="2" type="ORF">F1188_20470</name>
</gene>
<comment type="caution">
    <text evidence="2">The sequence shown here is derived from an EMBL/GenBank/DDBJ whole genome shotgun (WGS) entry which is preliminary data.</text>
</comment>
<feature type="region of interest" description="Disordered" evidence="1">
    <location>
        <begin position="1"/>
        <end position="20"/>
    </location>
</feature>
<dbReference type="AlphaFoldDB" id="A0A5M6I344"/>
<dbReference type="Pfam" id="PF04985">
    <property type="entry name" value="Phage_tube"/>
    <property type="match status" value="1"/>
</dbReference>
<dbReference type="OrthoDB" id="3078668at2"/>
<evidence type="ECO:0000313" key="2">
    <source>
        <dbReference type="EMBL" id="KAA5602616.1"/>
    </source>
</evidence>
<dbReference type="EMBL" id="VWPJ01000051">
    <property type="protein sequence ID" value="KAA5602616.1"/>
    <property type="molecule type" value="Genomic_DNA"/>
</dbReference>
<keyword evidence="3" id="KW-1185">Reference proteome</keyword>
<accession>A0A5M6I344</accession>
<reference evidence="2 3" key="1">
    <citation type="submission" date="2019-09" db="EMBL/GenBank/DDBJ databases">
        <title>Genome sequence of Roseospira marina, one of the more divergent members of the non-sulfur purple photosynthetic bacterial family, the Rhodospirillaceae.</title>
        <authorList>
            <person name="Meyer T."/>
            <person name="Kyndt J."/>
        </authorList>
    </citation>
    <scope>NUCLEOTIDE SEQUENCE [LARGE SCALE GENOMIC DNA]</scope>
    <source>
        <strain evidence="2 3">DSM 15113</strain>
    </source>
</reference>
<protein>
    <submittedName>
        <fullName evidence="2">Phage major tail tube protein</fullName>
    </submittedName>
</protein>
<proteinExistence type="predicted"/>
<dbReference type="InterPro" id="IPR006498">
    <property type="entry name" value="Tail_tube"/>
</dbReference>
<sequence>MVQYGGGRVGEWDGSSSRKDSPMLAKTIRNWTVIVDGRSMAGLAEDVTLPELERATESLRNAGMLGPVETDLGLSGLSLSFTLTEFNEDVLRAWGLFGAGGIPVRFLAGARSDENDANTDAIEVAVRGRWKKISHGTAKLGEVAKMTVEVPCSYYRYRVNGETVIEIDLIAGTEIVDGIDRQADIRKAIGLVS</sequence>
<name>A0A5M6I344_9PROT</name>
<dbReference type="Proteomes" id="UP000324065">
    <property type="component" value="Unassembled WGS sequence"/>
</dbReference>
<dbReference type="NCBIfam" id="TIGR01611">
    <property type="entry name" value="tail_tube"/>
    <property type="match status" value="1"/>
</dbReference>
<evidence type="ECO:0000313" key="3">
    <source>
        <dbReference type="Proteomes" id="UP000324065"/>
    </source>
</evidence>